<dbReference type="PROSITE" id="PS01278">
    <property type="entry name" value="MTTASE_RADICAL"/>
    <property type="match status" value="1"/>
</dbReference>
<keyword evidence="3 6" id="KW-0479">Metal-binding</keyword>
<dbReference type="GO" id="GO:0003824">
    <property type="term" value="F:catalytic activity"/>
    <property type="evidence" value="ECO:0007669"/>
    <property type="project" value="InterPro"/>
</dbReference>
<keyword evidence="2 6" id="KW-0949">S-adenosyl-L-methionine</keyword>
<dbReference type="PROSITE" id="PS51918">
    <property type="entry name" value="RADICAL_SAM"/>
    <property type="match status" value="1"/>
</dbReference>
<dbReference type="Pfam" id="PF08497">
    <property type="entry name" value="Radical_SAM_N"/>
    <property type="match status" value="1"/>
</dbReference>
<keyword evidence="5 6" id="KW-0411">Iron-sulfur</keyword>
<dbReference type="InterPro" id="IPR024560">
    <property type="entry name" value="UPF0313_C"/>
</dbReference>
<comment type="similarity">
    <text evidence="6">Belongs to the UPF0313 family.</text>
</comment>
<dbReference type="SFLD" id="SFLDS00029">
    <property type="entry name" value="Radical_SAM"/>
    <property type="match status" value="1"/>
</dbReference>
<dbReference type="AlphaFoldDB" id="A0A9D9EPD4"/>
<dbReference type="EMBL" id="JADIMI010000022">
    <property type="protein sequence ID" value="MBO8451806.1"/>
    <property type="molecule type" value="Genomic_DNA"/>
</dbReference>
<evidence type="ECO:0000259" key="7">
    <source>
        <dbReference type="PROSITE" id="PS51918"/>
    </source>
</evidence>
<evidence type="ECO:0000256" key="2">
    <source>
        <dbReference type="ARBA" id="ARBA00022691"/>
    </source>
</evidence>
<evidence type="ECO:0000313" key="8">
    <source>
        <dbReference type="EMBL" id="MBO8451806.1"/>
    </source>
</evidence>
<dbReference type="Proteomes" id="UP000823661">
    <property type="component" value="Unassembled WGS sequence"/>
</dbReference>
<reference evidence="8" key="2">
    <citation type="journal article" date="2021" name="PeerJ">
        <title>Extensive microbial diversity within the chicken gut microbiome revealed by metagenomics and culture.</title>
        <authorList>
            <person name="Gilroy R."/>
            <person name="Ravi A."/>
            <person name="Getino M."/>
            <person name="Pursley I."/>
            <person name="Horton D.L."/>
            <person name="Alikhan N.F."/>
            <person name="Baker D."/>
            <person name="Gharbi K."/>
            <person name="Hall N."/>
            <person name="Watson M."/>
            <person name="Adriaenssens E.M."/>
            <person name="Foster-Nyarko E."/>
            <person name="Jarju S."/>
            <person name="Secka A."/>
            <person name="Antonio M."/>
            <person name="Oren A."/>
            <person name="Chaudhuri R.R."/>
            <person name="La Ragione R."/>
            <person name="Hildebrand F."/>
            <person name="Pallen M.J."/>
        </authorList>
    </citation>
    <scope>NUCLEOTIDE SEQUENCE</scope>
    <source>
        <strain evidence="8">B1-20833</strain>
    </source>
</reference>
<reference evidence="8" key="1">
    <citation type="submission" date="2020-10" db="EMBL/GenBank/DDBJ databases">
        <authorList>
            <person name="Gilroy R."/>
        </authorList>
    </citation>
    <scope>NUCLEOTIDE SEQUENCE</scope>
    <source>
        <strain evidence="8">B1-20833</strain>
    </source>
</reference>
<evidence type="ECO:0000256" key="6">
    <source>
        <dbReference type="HAMAP-Rule" id="MF_01251"/>
    </source>
</evidence>
<sequence length="575" mass="65684">MAVGPAEMIPTSRKEVEALGWDYIDIIIFSGDAFVDHPSFGTAVIARWLQRHGYRVAVVPQPNWRDDLRDFRKLGRPRLYFGVNAGAMDSMVNHYTASKRLRSDDAYTPGGKAGQRPDYAVTVYTRILKDLYPDVPVVIGGIEASLRRLTHYDYWKDDLMPSVLVSSGADWLCYGMGERPMLELTKAIESERNISDMMKIPQIAFFRNGHCRVRDAVTLHSYEKCRQSKAAFAENFHLIETYANMLDAPVIAEPVCDGYVQVNPPYPPATEQEMDSFWDLPFTRLPHPRYRGRRIPAYDMIKFSINTHRGCFGGCNFCTIAAHQGKFIQSRSEKSIVTEAEALMSLPDFAGNISDLGAPTANMYGMAGRDRDLCAKCRRKSCLFPSPCRNLDRSHRRLLGLYQRIAKIRGIRHAYIGSGIRYDLFLDGRGYVDDTSYPYLRELILEHTSGRLKVAPEHTEDSVLELMAKPSFRLFEQLRTEFDRIVSASGRHCELVPYFISGHPGCGMREMERLSRNPALRGLYMDQVQDFTPTPMTTSSVMFYTGLDPRTLKKVFVERDIERKRQQKSFFFKGR</sequence>
<dbReference type="GO" id="GO:0051539">
    <property type="term" value="F:4 iron, 4 sulfur cluster binding"/>
    <property type="evidence" value="ECO:0007669"/>
    <property type="project" value="UniProtKB-KW"/>
</dbReference>
<evidence type="ECO:0000256" key="5">
    <source>
        <dbReference type="ARBA" id="ARBA00023014"/>
    </source>
</evidence>
<dbReference type="SFLD" id="SFLDG01082">
    <property type="entry name" value="B12-binding_domain_containing"/>
    <property type="match status" value="1"/>
</dbReference>
<feature type="domain" description="Radical SAM core" evidence="7">
    <location>
        <begin position="297"/>
        <end position="573"/>
    </location>
</feature>
<evidence type="ECO:0000256" key="4">
    <source>
        <dbReference type="ARBA" id="ARBA00023004"/>
    </source>
</evidence>
<dbReference type="HAMAP" id="MF_01251">
    <property type="entry name" value="UPF0313"/>
    <property type="match status" value="1"/>
</dbReference>
<protein>
    <submittedName>
        <fullName evidence="8">YgiQ family radical SAM protein</fullName>
    </submittedName>
</protein>
<dbReference type="Pfam" id="PF11842">
    <property type="entry name" value="DUF3362"/>
    <property type="match status" value="1"/>
</dbReference>
<dbReference type="PANTHER" id="PTHR32331">
    <property type="entry name" value="UPF0313 PROTEIN YGIQ"/>
    <property type="match status" value="1"/>
</dbReference>
<name>A0A9D9EPD4_9BACT</name>
<dbReference type="NCBIfam" id="TIGR03904">
    <property type="entry name" value="SAM_YgiQ"/>
    <property type="match status" value="1"/>
</dbReference>
<organism evidence="8 9">
    <name type="scientific">Candidatus Cryptobacteroides intestinavium</name>
    <dbReference type="NCBI Taxonomy" id="2840766"/>
    <lineage>
        <taxon>Bacteria</taxon>
        <taxon>Pseudomonadati</taxon>
        <taxon>Bacteroidota</taxon>
        <taxon>Bacteroidia</taxon>
        <taxon>Bacteroidales</taxon>
        <taxon>Candidatus Cryptobacteroides</taxon>
    </lineage>
</organism>
<feature type="binding site" evidence="6">
    <location>
        <position position="318"/>
    </location>
    <ligand>
        <name>[4Fe-4S] cluster</name>
        <dbReference type="ChEBI" id="CHEBI:49883"/>
        <note>4Fe-4S-S-AdoMet</note>
    </ligand>
</feature>
<proteinExistence type="inferred from homology"/>
<feature type="binding site" evidence="6">
    <location>
        <position position="315"/>
    </location>
    <ligand>
        <name>[4Fe-4S] cluster</name>
        <dbReference type="ChEBI" id="CHEBI:49883"/>
        <note>4Fe-4S-S-AdoMet</note>
    </ligand>
</feature>
<dbReference type="InterPro" id="IPR023404">
    <property type="entry name" value="rSAM_horseshoe"/>
</dbReference>
<dbReference type="InterPro" id="IPR020612">
    <property type="entry name" value="Methylthiotransferase_CS"/>
</dbReference>
<comment type="caution">
    <text evidence="8">The sequence shown here is derived from an EMBL/GenBank/DDBJ whole genome shotgun (WGS) entry which is preliminary data.</text>
</comment>
<dbReference type="InterPro" id="IPR006638">
    <property type="entry name" value="Elp3/MiaA/NifB-like_rSAM"/>
</dbReference>
<comment type="cofactor">
    <cofactor evidence="6">
        <name>[4Fe-4S] cluster</name>
        <dbReference type="ChEBI" id="CHEBI:49883"/>
    </cofactor>
    <text evidence="6">Binds 1 [4Fe-4S] cluster. The cluster is coordinated with 3 cysteines and an exchangeable S-adenosyl-L-methionine.</text>
</comment>
<dbReference type="InterPro" id="IPR007197">
    <property type="entry name" value="rSAM"/>
</dbReference>
<dbReference type="SFLD" id="SFLDG01069">
    <property type="entry name" value="UPF0313"/>
    <property type="match status" value="1"/>
</dbReference>
<evidence type="ECO:0000256" key="1">
    <source>
        <dbReference type="ARBA" id="ARBA00022485"/>
    </source>
</evidence>
<dbReference type="GO" id="GO:0005506">
    <property type="term" value="F:iron ion binding"/>
    <property type="evidence" value="ECO:0007669"/>
    <property type="project" value="UniProtKB-UniRule"/>
</dbReference>
<evidence type="ECO:0000313" key="9">
    <source>
        <dbReference type="Proteomes" id="UP000823661"/>
    </source>
</evidence>
<accession>A0A9D9EPD4</accession>
<dbReference type="PANTHER" id="PTHR32331:SF0">
    <property type="entry name" value="UPF0313 PROTEIN YGIQ"/>
    <property type="match status" value="1"/>
</dbReference>
<keyword evidence="4 6" id="KW-0408">Iron</keyword>
<feature type="binding site" evidence="6">
    <location>
        <position position="311"/>
    </location>
    <ligand>
        <name>[4Fe-4S] cluster</name>
        <dbReference type="ChEBI" id="CHEBI:49883"/>
        <note>4Fe-4S-S-AdoMet</note>
    </ligand>
</feature>
<dbReference type="InterPro" id="IPR022946">
    <property type="entry name" value="UPF0313"/>
</dbReference>
<gene>
    <name evidence="8" type="ORF">IAC06_02830</name>
</gene>
<dbReference type="InterPro" id="IPR013704">
    <property type="entry name" value="UPF0313_N"/>
</dbReference>
<dbReference type="Gene3D" id="3.80.30.20">
    <property type="entry name" value="tm_1862 like domain"/>
    <property type="match status" value="1"/>
</dbReference>
<dbReference type="SMART" id="SM00729">
    <property type="entry name" value="Elp3"/>
    <property type="match status" value="1"/>
</dbReference>
<evidence type="ECO:0000256" key="3">
    <source>
        <dbReference type="ARBA" id="ARBA00022723"/>
    </source>
</evidence>
<keyword evidence="1 6" id="KW-0004">4Fe-4S</keyword>